<dbReference type="AlphaFoldDB" id="A0A2G3ABG8"/>
<evidence type="ECO:0000313" key="2">
    <source>
        <dbReference type="Proteomes" id="UP000222542"/>
    </source>
</evidence>
<dbReference type="GO" id="GO:0003729">
    <property type="term" value="F:mRNA binding"/>
    <property type="evidence" value="ECO:0000318"/>
    <property type="project" value="GO_Central"/>
</dbReference>
<comment type="caution">
    <text evidence="1">The sequence shown here is derived from an EMBL/GenBank/DDBJ whole genome shotgun (WGS) entry which is preliminary data.</text>
</comment>
<dbReference type="GO" id="GO:0003724">
    <property type="term" value="F:RNA helicase activity"/>
    <property type="evidence" value="ECO:0000318"/>
    <property type="project" value="GO_Central"/>
</dbReference>
<dbReference type="STRING" id="4072.A0A2G3ABG8"/>
<sequence length="233" mass="25837">MESNEASLSTSPSSFSLSQQRHFYLAVDRLQFKMETLVDLLSMAGRLRSLPIVVSCSTRDELDAVCYALSSLSHITIDALYSDLPEAERARVFSRFRQATMRWNKQATGKHGDAGETEKEEEKSHVIVVTDVCLPLVNSGESPIYARVLVNYELPTKKETYMRRMATCLAADGIAINMVVGGEVVALKSIEESTGLLIDEMPIDLSGSLSSSAEWEILIEMDPVLWKGRKGIQ</sequence>
<keyword evidence="2" id="KW-1185">Reference proteome</keyword>
<dbReference type="InterPro" id="IPR027417">
    <property type="entry name" value="P-loop_NTPase"/>
</dbReference>
<dbReference type="EMBL" id="AYRZ02000002">
    <property type="protein sequence ID" value="PHT91599.1"/>
    <property type="molecule type" value="Genomic_DNA"/>
</dbReference>
<dbReference type="Gene3D" id="3.40.50.300">
    <property type="entry name" value="P-loop containing nucleotide triphosphate hydrolases"/>
    <property type="match status" value="1"/>
</dbReference>
<evidence type="ECO:0000313" key="1">
    <source>
        <dbReference type="EMBL" id="PHT91599.1"/>
    </source>
</evidence>
<dbReference type="OMA" id="IYMRRMA"/>
<protein>
    <submittedName>
        <fullName evidence="1">Uncharacterized protein</fullName>
    </submittedName>
</protein>
<dbReference type="GO" id="GO:0005730">
    <property type="term" value="C:nucleolus"/>
    <property type="evidence" value="ECO:0000318"/>
    <property type="project" value="GO_Central"/>
</dbReference>
<dbReference type="Proteomes" id="UP000222542">
    <property type="component" value="Unassembled WGS sequence"/>
</dbReference>
<dbReference type="SUPFAM" id="SSF52540">
    <property type="entry name" value="P-loop containing nucleoside triphosphate hydrolases"/>
    <property type="match status" value="1"/>
</dbReference>
<organism evidence="1 2">
    <name type="scientific">Capsicum annuum</name>
    <name type="common">Capsicum pepper</name>
    <dbReference type="NCBI Taxonomy" id="4072"/>
    <lineage>
        <taxon>Eukaryota</taxon>
        <taxon>Viridiplantae</taxon>
        <taxon>Streptophyta</taxon>
        <taxon>Embryophyta</taxon>
        <taxon>Tracheophyta</taxon>
        <taxon>Spermatophyta</taxon>
        <taxon>Magnoliopsida</taxon>
        <taxon>eudicotyledons</taxon>
        <taxon>Gunneridae</taxon>
        <taxon>Pentapetalae</taxon>
        <taxon>asterids</taxon>
        <taxon>lamiids</taxon>
        <taxon>Solanales</taxon>
        <taxon>Solanaceae</taxon>
        <taxon>Solanoideae</taxon>
        <taxon>Capsiceae</taxon>
        <taxon>Capsicum</taxon>
    </lineage>
</organism>
<name>A0A2G3ABG8_CAPAN</name>
<proteinExistence type="predicted"/>
<accession>A0A2G3ABG8</accession>
<gene>
    <name evidence="1" type="ORF">T459_06712</name>
</gene>
<dbReference type="Gramene" id="PHT91599">
    <property type="protein sequence ID" value="PHT91599"/>
    <property type="gene ID" value="T459_06712"/>
</dbReference>
<reference evidence="1 2" key="2">
    <citation type="journal article" date="2017" name="Genome Biol.">
        <title>New reference genome sequences of hot pepper reveal the massive evolution of plant disease-resistance genes by retroduplication.</title>
        <authorList>
            <person name="Kim S."/>
            <person name="Park J."/>
            <person name="Yeom S.I."/>
            <person name="Kim Y.M."/>
            <person name="Seo E."/>
            <person name="Kim K.T."/>
            <person name="Kim M.S."/>
            <person name="Lee J.M."/>
            <person name="Cheong K."/>
            <person name="Shin H.S."/>
            <person name="Kim S.B."/>
            <person name="Han K."/>
            <person name="Lee J."/>
            <person name="Park M."/>
            <person name="Lee H.A."/>
            <person name="Lee H.Y."/>
            <person name="Lee Y."/>
            <person name="Oh S."/>
            <person name="Lee J.H."/>
            <person name="Choi E."/>
            <person name="Choi E."/>
            <person name="Lee S.E."/>
            <person name="Jeon J."/>
            <person name="Kim H."/>
            <person name="Choi G."/>
            <person name="Song H."/>
            <person name="Lee J."/>
            <person name="Lee S.C."/>
            <person name="Kwon J.K."/>
            <person name="Lee H.Y."/>
            <person name="Koo N."/>
            <person name="Hong Y."/>
            <person name="Kim R.W."/>
            <person name="Kang W.H."/>
            <person name="Huh J.H."/>
            <person name="Kang B.C."/>
            <person name="Yang T.J."/>
            <person name="Lee Y.H."/>
            <person name="Bennetzen J.L."/>
            <person name="Choi D."/>
        </authorList>
    </citation>
    <scope>NUCLEOTIDE SEQUENCE [LARGE SCALE GENOMIC DNA]</scope>
    <source>
        <strain evidence="2">cv. CM334</strain>
    </source>
</reference>
<reference evidence="1 2" key="1">
    <citation type="journal article" date="2014" name="Nat. Genet.">
        <title>Genome sequence of the hot pepper provides insights into the evolution of pungency in Capsicum species.</title>
        <authorList>
            <person name="Kim S."/>
            <person name="Park M."/>
            <person name="Yeom S.I."/>
            <person name="Kim Y.M."/>
            <person name="Lee J.M."/>
            <person name="Lee H.A."/>
            <person name="Seo E."/>
            <person name="Choi J."/>
            <person name="Cheong K."/>
            <person name="Kim K.T."/>
            <person name="Jung K."/>
            <person name="Lee G.W."/>
            <person name="Oh S.K."/>
            <person name="Bae C."/>
            <person name="Kim S.B."/>
            <person name="Lee H.Y."/>
            <person name="Kim S.Y."/>
            <person name="Kim M.S."/>
            <person name="Kang B.C."/>
            <person name="Jo Y.D."/>
            <person name="Yang H.B."/>
            <person name="Jeong H.J."/>
            <person name="Kang W.H."/>
            <person name="Kwon J.K."/>
            <person name="Shin C."/>
            <person name="Lim J.Y."/>
            <person name="Park J.H."/>
            <person name="Huh J.H."/>
            <person name="Kim J.S."/>
            <person name="Kim B.D."/>
            <person name="Cohen O."/>
            <person name="Paran I."/>
            <person name="Suh M.C."/>
            <person name="Lee S.B."/>
            <person name="Kim Y.K."/>
            <person name="Shin Y."/>
            <person name="Noh S.J."/>
            <person name="Park J."/>
            <person name="Seo Y.S."/>
            <person name="Kwon S.Y."/>
            <person name="Kim H.A."/>
            <person name="Park J.M."/>
            <person name="Kim H.J."/>
            <person name="Choi S.B."/>
            <person name="Bosland P.W."/>
            <person name="Reeves G."/>
            <person name="Jo S.H."/>
            <person name="Lee B.W."/>
            <person name="Cho H.T."/>
            <person name="Choi H.S."/>
            <person name="Lee M.S."/>
            <person name="Yu Y."/>
            <person name="Do Choi Y."/>
            <person name="Park B.S."/>
            <person name="van Deynze A."/>
            <person name="Ashrafi H."/>
            <person name="Hill T."/>
            <person name="Kim W.T."/>
            <person name="Pai H.S."/>
            <person name="Ahn H.K."/>
            <person name="Yeam I."/>
            <person name="Giovannoni J.J."/>
            <person name="Rose J.K."/>
            <person name="Sorensen I."/>
            <person name="Lee S.J."/>
            <person name="Kim R.W."/>
            <person name="Choi I.Y."/>
            <person name="Choi B.S."/>
            <person name="Lim J.S."/>
            <person name="Lee Y.H."/>
            <person name="Choi D."/>
        </authorList>
    </citation>
    <scope>NUCLEOTIDE SEQUENCE [LARGE SCALE GENOMIC DNA]</scope>
    <source>
        <strain evidence="2">cv. CM334</strain>
    </source>
</reference>